<name>M5EK34_9HYPH</name>
<dbReference type="PROSITE" id="PS00330">
    <property type="entry name" value="HEMOLYSIN_CALCIUM"/>
    <property type="match status" value="3"/>
</dbReference>
<protein>
    <recommendedName>
        <fullName evidence="6">Hemolysin-type calcium-binding region</fullName>
    </recommendedName>
</protein>
<organism evidence="4 5">
    <name type="scientific">Mesorhizobium metallidurans STM 2683</name>
    <dbReference type="NCBI Taxonomy" id="1297569"/>
    <lineage>
        <taxon>Bacteria</taxon>
        <taxon>Pseudomonadati</taxon>
        <taxon>Pseudomonadota</taxon>
        <taxon>Alphaproteobacteria</taxon>
        <taxon>Hyphomicrobiales</taxon>
        <taxon>Phyllobacteriaceae</taxon>
        <taxon>Mesorhizobium</taxon>
    </lineage>
</organism>
<dbReference type="SUPFAM" id="SSF51120">
    <property type="entry name" value="beta-Roll"/>
    <property type="match status" value="2"/>
</dbReference>
<dbReference type="PANTHER" id="PTHR38340">
    <property type="entry name" value="S-LAYER PROTEIN"/>
    <property type="match status" value="1"/>
</dbReference>
<evidence type="ECO:0000256" key="3">
    <source>
        <dbReference type="SAM" id="MobiDB-lite"/>
    </source>
</evidence>
<feature type="compositionally biased region" description="Basic and acidic residues" evidence="3">
    <location>
        <begin position="162"/>
        <end position="171"/>
    </location>
</feature>
<dbReference type="EMBL" id="CAUM01000043">
    <property type="protein sequence ID" value="CCV04717.1"/>
    <property type="molecule type" value="Genomic_DNA"/>
</dbReference>
<dbReference type="Proteomes" id="UP000012062">
    <property type="component" value="Unassembled WGS sequence"/>
</dbReference>
<dbReference type="Gene3D" id="2.150.10.10">
    <property type="entry name" value="Serralysin-like metalloprotease, C-terminal"/>
    <property type="match status" value="4"/>
</dbReference>
<comment type="caution">
    <text evidence="4">The sequence shown here is derived from an EMBL/GenBank/DDBJ whole genome shotgun (WGS) entry which is preliminary data.</text>
</comment>
<evidence type="ECO:0008006" key="6">
    <source>
        <dbReference type="Google" id="ProtNLM"/>
    </source>
</evidence>
<dbReference type="eggNOG" id="COG2931">
    <property type="taxonomic scope" value="Bacteria"/>
</dbReference>
<dbReference type="InterPro" id="IPR001343">
    <property type="entry name" value="Hemolysn_Ca-bd"/>
</dbReference>
<feature type="region of interest" description="Disordered" evidence="3">
    <location>
        <begin position="156"/>
        <end position="176"/>
    </location>
</feature>
<dbReference type="STRING" id="1297569.MESS2_1370014"/>
<dbReference type="InterPro" id="IPR018511">
    <property type="entry name" value="Hemolysin-typ_Ca-bd_CS"/>
</dbReference>
<evidence type="ECO:0000313" key="4">
    <source>
        <dbReference type="EMBL" id="CCV04717.1"/>
    </source>
</evidence>
<proteinExistence type="predicted"/>
<sequence>MTKKPALVSVGPDFSLSAASVDLNLRVHTVQFEENVPPSATVTDEAAYFADGTAVTTDFTYTGVYTGSNFSDRMIGDDLTNLFSGGHGNDFLYGRAGVDALNGDDGNDFIAGGAGDDLLAGGAGNDTINGGADNDTLRGGIDSDVIHGGTGDDLIYGGSGIRDSDGQDHTPGDTNDALYGGAGNDTIYGNAGDDYLEGGAGNDRLFGNDTATSPTVGNDTIHGGAGDDIIGGFGGTSTLYGDAGNDTILGGDQNDTIYGGRGADIILASTGADWMSANNGITTGDGARDTFVFFSGHSPASVQDTIQGFKHGEDIIDLEESHVALILNDAPGSSGTFVSSEAALGYLQAHSISAEGAVVKVDTGSSGLIVGFSDAAGTIDLNVSVGETAAAQMTQSDFLF</sequence>
<dbReference type="RefSeq" id="WP_008873689.1">
    <property type="nucleotide sequence ID" value="NZ_CAUM01000043.1"/>
</dbReference>
<keyword evidence="2" id="KW-0964">Secreted</keyword>
<dbReference type="AlphaFoldDB" id="M5EK34"/>
<comment type="subcellular location">
    <subcellularLocation>
        <location evidence="1">Secreted</location>
    </subcellularLocation>
</comment>
<evidence type="ECO:0000313" key="5">
    <source>
        <dbReference type="Proteomes" id="UP000012062"/>
    </source>
</evidence>
<evidence type="ECO:0000256" key="2">
    <source>
        <dbReference type="ARBA" id="ARBA00022525"/>
    </source>
</evidence>
<dbReference type="Pfam" id="PF00353">
    <property type="entry name" value="HemolysinCabind"/>
    <property type="match status" value="4"/>
</dbReference>
<dbReference type="PANTHER" id="PTHR38340:SF1">
    <property type="entry name" value="S-LAYER PROTEIN"/>
    <property type="match status" value="1"/>
</dbReference>
<keyword evidence="5" id="KW-1185">Reference proteome</keyword>
<dbReference type="GO" id="GO:0005509">
    <property type="term" value="F:calcium ion binding"/>
    <property type="evidence" value="ECO:0007669"/>
    <property type="project" value="InterPro"/>
</dbReference>
<dbReference type="InterPro" id="IPR011049">
    <property type="entry name" value="Serralysin-like_metalloprot_C"/>
</dbReference>
<dbReference type="PRINTS" id="PR00313">
    <property type="entry name" value="CABNDNGRPT"/>
</dbReference>
<reference evidence="4 5" key="1">
    <citation type="submission" date="2013-02" db="EMBL/GenBank/DDBJ databases">
        <authorList>
            <person name="Genoscope - CEA"/>
        </authorList>
    </citation>
    <scope>NUCLEOTIDE SEQUENCE [LARGE SCALE GENOMIC DNA]</scope>
    <source>
        <strain evidence="4 5">STM 2683</strain>
    </source>
</reference>
<dbReference type="InterPro" id="IPR050557">
    <property type="entry name" value="RTX_toxin/Mannuronan_C5-epim"/>
</dbReference>
<evidence type="ECO:0000256" key="1">
    <source>
        <dbReference type="ARBA" id="ARBA00004613"/>
    </source>
</evidence>
<gene>
    <name evidence="4" type="ORF">MESS2_1370014</name>
</gene>
<accession>M5EK34</accession>
<dbReference type="GO" id="GO:0005576">
    <property type="term" value="C:extracellular region"/>
    <property type="evidence" value="ECO:0007669"/>
    <property type="project" value="UniProtKB-SubCell"/>
</dbReference>